<dbReference type="AlphaFoldDB" id="A0A8I6TEG0"/>
<evidence type="ECO:0000256" key="8">
    <source>
        <dbReference type="RuleBase" id="RU000394"/>
    </source>
</evidence>
<dbReference type="PANTHER" id="PTHR47969">
    <property type="entry name" value="CHROMOSOME-ASSOCIATED KINESIN KIF4A-RELATED"/>
    <property type="match status" value="1"/>
</dbReference>
<comment type="similarity">
    <text evidence="7 8">Belongs to the TRAFAC class myosin-kinesin ATPase superfamily. Kinesin family.</text>
</comment>
<dbReference type="Gene3D" id="3.40.850.10">
    <property type="entry name" value="Kinesin motor domain"/>
    <property type="match status" value="1"/>
</dbReference>
<sequence length="620" mass="70170">MAVSSVKVYVRIKKGKTSNRNMLYSDKTIQINTTLLHNKIFTFEGVFHPNVSQSELYAKAISPHVKDALAGYNCTILVYGQTATGKTYTMEGIISSKINAHCQNGIIPRSFIQIMECIHSVPCRSTIMISFFEIYNEEIIDLIGGTNSNLKLQIYENAKEEYIIKNLTKIKVQNCNQLLMYLKEGANKRQKLSTLLNKLSSRSHTIFSMWIKRRDELTGRCTNGKIDFIDLAGSENVVKSGISRGNFQETKNINKSLLALGRVIKGLNNNDKHIPFRESNLTRILKGSLNGNTKTIMIATVTTDPKNADETVKTLEYASNAQSIINKIFPNTEPGDKSIFKMNLIEDDIVKAEEEINEFKMSLGADAIELEPLLYNYDMNQKELFMIEIECEKKEEELVCSLEKENEQLMSELEKLRQVKSNLAKVEEESKKKMSSLIDFLGNGERMLKQIGHDEELMFSSLEVEINELLRLCKRQLNIVEASGEQINYCEKLKARIPGLLSQLKESQEMVEKLQMSSYQLTKYFPLGGETGSSIVFNDAVLDELTSQTRRKLQSISDNADKLSTSSLTNITSLSEVVTSFKEKVIEEELINPHMIKNNLDELNKFVEPHDGASLPNGKI</sequence>
<dbReference type="GO" id="GO:0005875">
    <property type="term" value="C:microtubule associated complex"/>
    <property type="evidence" value="ECO:0007669"/>
    <property type="project" value="TreeGrafter"/>
</dbReference>
<keyword evidence="2" id="KW-0963">Cytoplasm</keyword>
<dbReference type="KEGG" id="clec:106666626"/>
<dbReference type="InterPro" id="IPR027417">
    <property type="entry name" value="P-loop_NTPase"/>
</dbReference>
<evidence type="ECO:0000259" key="10">
    <source>
        <dbReference type="PROSITE" id="PS50067"/>
    </source>
</evidence>
<dbReference type="GO" id="GO:0005524">
    <property type="term" value="F:ATP binding"/>
    <property type="evidence" value="ECO:0007669"/>
    <property type="project" value="UniProtKB-UniRule"/>
</dbReference>
<feature type="coiled-coil region" evidence="9">
    <location>
        <begin position="402"/>
        <end position="429"/>
    </location>
</feature>
<keyword evidence="6" id="KW-0206">Cytoskeleton</keyword>
<evidence type="ECO:0000256" key="2">
    <source>
        <dbReference type="ARBA" id="ARBA00022490"/>
    </source>
</evidence>
<keyword evidence="5 9" id="KW-0175">Coiled coil</keyword>
<evidence type="ECO:0000256" key="6">
    <source>
        <dbReference type="ARBA" id="ARBA00023212"/>
    </source>
</evidence>
<dbReference type="GeneID" id="106666626"/>
<dbReference type="GO" id="GO:0007018">
    <property type="term" value="P:microtubule-based movement"/>
    <property type="evidence" value="ECO:0007669"/>
    <property type="project" value="InterPro"/>
</dbReference>
<evidence type="ECO:0000256" key="1">
    <source>
        <dbReference type="ARBA" id="ARBA00004245"/>
    </source>
</evidence>
<evidence type="ECO:0000256" key="3">
    <source>
        <dbReference type="ARBA" id="ARBA00022741"/>
    </source>
</evidence>
<feature type="domain" description="Kinesin motor" evidence="10">
    <location>
        <begin position="5"/>
        <end position="324"/>
    </location>
</feature>
<dbReference type="GO" id="GO:0008017">
    <property type="term" value="F:microtubule binding"/>
    <property type="evidence" value="ECO:0007669"/>
    <property type="project" value="InterPro"/>
</dbReference>
<dbReference type="PROSITE" id="PS00411">
    <property type="entry name" value="KINESIN_MOTOR_1"/>
    <property type="match status" value="1"/>
</dbReference>
<dbReference type="GO" id="GO:0007052">
    <property type="term" value="P:mitotic spindle organization"/>
    <property type="evidence" value="ECO:0007669"/>
    <property type="project" value="TreeGrafter"/>
</dbReference>
<dbReference type="InterPro" id="IPR001752">
    <property type="entry name" value="Kinesin_motor_dom"/>
</dbReference>
<dbReference type="PANTHER" id="PTHR47969:SF15">
    <property type="entry name" value="CHROMOSOME-ASSOCIATED KINESIN KIF4A-RELATED"/>
    <property type="match status" value="1"/>
</dbReference>
<dbReference type="EnsemblMetazoa" id="XM_014393942.2">
    <property type="protein sequence ID" value="XP_014249428.1"/>
    <property type="gene ID" value="LOC106666626"/>
</dbReference>
<evidence type="ECO:0000256" key="7">
    <source>
        <dbReference type="PROSITE-ProRule" id="PRU00283"/>
    </source>
</evidence>
<comment type="subcellular location">
    <subcellularLocation>
        <location evidence="1">Cytoplasm</location>
        <location evidence="1">Cytoskeleton</location>
    </subcellularLocation>
</comment>
<keyword evidence="3 7" id="KW-0547">Nucleotide-binding</keyword>
<evidence type="ECO:0000256" key="9">
    <source>
        <dbReference type="SAM" id="Coils"/>
    </source>
</evidence>
<dbReference type="Proteomes" id="UP000494040">
    <property type="component" value="Unassembled WGS sequence"/>
</dbReference>
<name>A0A8I6TEG0_CIMLE</name>
<dbReference type="OrthoDB" id="3176171at2759"/>
<organism evidence="11 12">
    <name type="scientific">Cimex lectularius</name>
    <name type="common">Bed bug</name>
    <name type="synonym">Acanthia lectularia</name>
    <dbReference type="NCBI Taxonomy" id="79782"/>
    <lineage>
        <taxon>Eukaryota</taxon>
        <taxon>Metazoa</taxon>
        <taxon>Ecdysozoa</taxon>
        <taxon>Arthropoda</taxon>
        <taxon>Hexapoda</taxon>
        <taxon>Insecta</taxon>
        <taxon>Pterygota</taxon>
        <taxon>Neoptera</taxon>
        <taxon>Paraneoptera</taxon>
        <taxon>Hemiptera</taxon>
        <taxon>Heteroptera</taxon>
        <taxon>Panheteroptera</taxon>
        <taxon>Cimicomorpha</taxon>
        <taxon>Cimicidae</taxon>
        <taxon>Cimex</taxon>
    </lineage>
</organism>
<dbReference type="Pfam" id="PF00225">
    <property type="entry name" value="Kinesin"/>
    <property type="match status" value="1"/>
</dbReference>
<evidence type="ECO:0000313" key="11">
    <source>
        <dbReference type="EnsemblMetazoa" id="XP_014249428.1"/>
    </source>
</evidence>
<dbReference type="RefSeq" id="XP_014249428.1">
    <property type="nucleotide sequence ID" value="XM_014393942.2"/>
</dbReference>
<keyword evidence="7 8" id="KW-0505">Motor protein</keyword>
<dbReference type="CDD" id="cd00106">
    <property type="entry name" value="KISc"/>
    <property type="match status" value="1"/>
</dbReference>
<dbReference type="InterPro" id="IPR019821">
    <property type="entry name" value="Kinesin_motor_CS"/>
</dbReference>
<keyword evidence="12" id="KW-1185">Reference proteome</keyword>
<dbReference type="PROSITE" id="PS50067">
    <property type="entry name" value="KINESIN_MOTOR_2"/>
    <property type="match status" value="1"/>
</dbReference>
<feature type="binding site" evidence="7">
    <location>
        <begin position="80"/>
        <end position="87"/>
    </location>
    <ligand>
        <name>ATP</name>
        <dbReference type="ChEBI" id="CHEBI:30616"/>
    </ligand>
</feature>
<dbReference type="PRINTS" id="PR00380">
    <property type="entry name" value="KINESINHEAVY"/>
</dbReference>
<protein>
    <recommendedName>
        <fullName evidence="8">Kinesin-like protein</fullName>
    </recommendedName>
</protein>
<keyword evidence="4 7" id="KW-0067">ATP-binding</keyword>
<evidence type="ECO:0000256" key="4">
    <source>
        <dbReference type="ARBA" id="ARBA00022840"/>
    </source>
</evidence>
<evidence type="ECO:0000256" key="5">
    <source>
        <dbReference type="ARBA" id="ARBA00023054"/>
    </source>
</evidence>
<reference evidence="11" key="1">
    <citation type="submission" date="2022-01" db="UniProtKB">
        <authorList>
            <consortium name="EnsemblMetazoa"/>
        </authorList>
    </citation>
    <scope>IDENTIFICATION</scope>
</reference>
<dbReference type="GO" id="GO:0003777">
    <property type="term" value="F:microtubule motor activity"/>
    <property type="evidence" value="ECO:0007669"/>
    <property type="project" value="InterPro"/>
</dbReference>
<accession>A0A8I6TEG0</accession>
<dbReference type="GO" id="GO:0005874">
    <property type="term" value="C:microtubule"/>
    <property type="evidence" value="ECO:0007669"/>
    <property type="project" value="UniProtKB-KW"/>
</dbReference>
<evidence type="ECO:0000313" key="12">
    <source>
        <dbReference type="Proteomes" id="UP000494040"/>
    </source>
</evidence>
<keyword evidence="8" id="KW-0493">Microtubule</keyword>
<proteinExistence type="inferred from homology"/>
<dbReference type="GO" id="GO:0051231">
    <property type="term" value="P:spindle elongation"/>
    <property type="evidence" value="ECO:0007669"/>
    <property type="project" value="TreeGrafter"/>
</dbReference>
<dbReference type="SMART" id="SM00129">
    <property type="entry name" value="KISc"/>
    <property type="match status" value="1"/>
</dbReference>
<dbReference type="SUPFAM" id="SSF52540">
    <property type="entry name" value="P-loop containing nucleoside triphosphate hydrolases"/>
    <property type="match status" value="1"/>
</dbReference>
<dbReference type="InterPro" id="IPR027640">
    <property type="entry name" value="Kinesin-like_fam"/>
</dbReference>
<dbReference type="InterPro" id="IPR036961">
    <property type="entry name" value="Kinesin_motor_dom_sf"/>
</dbReference>